<proteinExistence type="inferred from homology"/>
<dbReference type="Pfam" id="PF25033">
    <property type="entry name" value="VPS13_M"/>
    <property type="match status" value="1"/>
</dbReference>
<evidence type="ECO:0000313" key="10">
    <source>
        <dbReference type="EMBL" id="CAD5206105.1"/>
    </source>
</evidence>
<feature type="domain" description="Vacuolar protein sorting-associated protein 13 VPS13 adaptor binding" evidence="8">
    <location>
        <begin position="2021"/>
        <end position="2440"/>
    </location>
</feature>
<evidence type="ECO:0000313" key="11">
    <source>
        <dbReference type="Proteomes" id="UP000614601"/>
    </source>
</evidence>
<accession>A0A811JRZ9</accession>
<keyword evidence="3" id="KW-0445">Lipid transport</keyword>
<dbReference type="Proteomes" id="UP000783686">
    <property type="component" value="Unassembled WGS sequence"/>
</dbReference>
<comment type="similarity">
    <text evidence="1">Belongs to the VPS13 family.</text>
</comment>
<dbReference type="InterPro" id="IPR056747">
    <property type="entry name" value="VPS13-like_M"/>
</dbReference>
<feature type="compositionally biased region" description="Basic and acidic residues" evidence="5">
    <location>
        <begin position="1393"/>
        <end position="1408"/>
    </location>
</feature>
<sequence length="3257" mass="367984">MVFESVVADLLNRFLGDFVDNLDASQLNIGIWGGDVKLTNLDIKETAMDQLDLPVKLKFGCLDNLVLKIPWKNLYTEPVIANIEGLYLIVVPNKGVVYDDAKAKKNDHETKQKELLRLEENRKNRRKPKDPQADTFTEKLVAQVIKNLQVHIKNIHVRYEDKYTDRRRPFAAGITLGSLDFKTTDKDFKATIHKETLQIFYKLVNLQDLSIYWNSHSELISDLSERKAIRKALLETIGTAEKRLQDYKYILEPIRMDARLKLNQKPESDNSNWTIPKVDLGVEMERLALCIGRYQYQDILLFMEAQERFNLASTYLKYRPHLNEYKGHYKEWWRFAYTCILEENIRRKKNNWSWHRMKKHRNLVKEYKKSWVRKQTEKNLPSEITNIIENAEKKLDVFNLNIARQQAEMEIDRKNLTRLEDQPQGWTGWAKSWWSGGSTALPPGKTQDANDIAEKFQQAMTPEEKAKLFDAIDYQENTPPTDYPKKYVENRVKATLKTVAIIVEDALELEMGEIGAQFEQRPSARAICLKSSIKTLSMSGCGTPMLALLDENSDWLKLGVETNPLSGEFDQYVGLFISPTILRYHAPAINAAAEVFKPPESVRLNQLTAAALARYEDVKARSVSGLQHAVDQKSKLKLDIKIEPTTIVVSEGGVFGGQKPNLVTELGVLTIQTTDHVAQDSYKDVKDQRLRELMIKAYDKFDIKLSNMQLLFGHSFDECMSARQDPVSPCHILKPTGLDLDLHKSSIDDLNIPKLRLYGTLPDVVVKMSDERLIELAKLGLSIPLPKAEVEPEVDLAAKVEPLETGNLKNRAKMRAIMEVNELDEEAMKRADREEALLSSRDYVDNTQKESSVQREQMVQIDVNLKLNQIGVEIYRGTNVLMSANIRQLGFGFQMRTNDMKVQTHLGSLTVEMPSFKSLLPNRDTLFLIDNFHAEGDHLMRMTFIQANKESPFFKTEYRSTEQLINFNFETLNVTAHQEALMALKSYGEKLQKELEGVQKKYDQIEQHKDGRKISRKQSMGRASLLSFASSSNFTNDPNKKKAAAKKKKLQRKASEVDENVTKMELNANIISLKLLIGSNAGPDSSLDITGAKAAVLMKAKETAVKASLRDIKMLDETPNAAHKQLMVVQLPKNEQQHDMFMLDFVQLIRTDEERKKMSTSDHDMTVRMRFAQMRFVFLNIWLNRMLNWISPFQEEAAAAAASAQQAAQAKATEAAQNVKEMLENNPQRIRLDVELNAPAIVVPRLSTSDQALWLDLGKLVVKNSFSVQHGAVVDTMVVQIKDVHIAAARLARDHLDVAAKCNMLKPLTFTLTIHRNLSFASLKQLPEIALDAHLSLIDLSMAQQDYALVMHTLAGNLAEGSPPPPKKPVQVGHVEEAEDEMVEKPGGGVVGADKDKKTEGEKKEEKKDKTDYKRIVFQFQMDEIDARLYTGDSGLETGEGTLSRNDDKKFGQLIIAQVKVSGWMTEQGAIDTSLSVLSFTMDDRRPADQTKISRLMDKKNSNTSNSLLVSMKYEQNAKGDKQIDVTSSSFFLYLCPEFLGALSSFFVVPKPPEEEDQDAMFVKRPQQALNAGNTSANKTQVIVDQEKGKPQPTITLKARIQDIEVILIENSMDPENSQALILSFSCKSDITNLDNVQQVDARIQNLGIVSTYFSEKKRHLAHRYVLRRLDVVLSGSINNETKAQDFAICIDTIHLKVSPAVILLLSAVASSFSANKQVVDTQASTKSILRSYPDYWEPKKLKHADYWWFTEVAQEASDDYRPELEIVESSPFLETASFNIEKFIITVEADVDDGTIPLILIESGLEGSVSDWSGRMQLDSAFKLQMSYFNETFSVWEPVIEPIQRASGDWDPWQLTAKVRTHSEEEAGDGKLPPPKMTVEVAASEMMNLTMTKSFIQLTTQLGEVFEKAAKQIAPPKKKELPGNSPYLIKNETGIHVQILNSDTMKVNDTGEAIDASHGYYVELNPIGWEQKVGLQPEEDKRRTDLLLKLLDTQRPVDVHRAVKRCVRLPKHADSGKQWSLVVDTAIESGRRVVTLKSLVNFVNHMDVPMEVYSMRDDTNIDSCGTLEANSETALHVPLEQLYTATGQFFFRPANDLYETSAESISWNDFDQTERFIVRCDNSENPRTGLFVDAVVETEDIHGESGKDFVDKVFTVHLYPPLFFRNLLPMEVHLTSPIEKSLKGGEDVPLNLIAEQELSFWVDNDGEYDVTMRLKRDQEELEVVSMKRRDKPEYELNLGLHWTTQHKRRECEIYSPYWIVNSTGKTLAYLDMWLARRYGLSGGRRCNSCISGRTTPESRRLSQAEIELIHEPNRNPVLLPFAEQKFRPKKKCRLRVENSALSEEFPLDIAGHAGRVKCKSSDGREYEVTVEVNVTYSGLTKIVTFTAFYLLYNNTKFPVELREQDSTKWLTVDPNTCVCLWPTQNTPKKLLALRYKGDEEETAMFPFTEQFEEFCPTNGSHVGFYVTCSVGESSSVATVESFQQGMASALLINDTDKEITLCQKGVDASKGIKLSPQEQRIFTYSDLCIADKKIEWKSGDHSSELSLVRTDLASYEPAKGRRVFYYWACFLNGRQRTILFTQDLSVATTAKEAYEVERIDMQVDFSLHGIGISLVNNLHGLEVLYMSMSSSGLIWEHKPKNRFKPLTVKVMTDLEQKYQEWILRGKPDEKYHVDGTDIDFAHMIMKKKGKSEVSVRRSFQTGFWLQYRQSLHQTQMHLKINHLQIDNLIPSCVFPVVLAVVPPPRSIVADNEPKPFTEVSFIMSQSEHSKVVQIKYLHVLVQEFAVRVDKGLLVALMELSNSEENKAKYTPEIFAKDMELAKPKLQEKVATTAALTQKAYYDDLHISPLMIHLSFSQGGASGHPKRLTKDGKKVDTPTVSAIPFEFVELLLKSVGVTLTELQDVVFRLAYFDRRYTFYSSTQLQTEVQSHYTKQFIKQLYVLVLGLDIIGNPFGLVRDLSSGVEDLFYQPFQATIQGPEEFAEGLALGVSSLFGHAVGGAAGAVSRITGTLGKGVAALTLDEDYQRKRQEALNRKPQNFGEGITRAGENLTQGVVDGVTGIFTKPMEGARQGGVVGFTKGIGKGLIGAVTRPASGLVDFASGSLNAVKTVASNAEDAQHVRPARVIPPDLIVRPYNYNDSCGAKIFNETDRGRYADTENFIAHAFINEKSVFVVTDKRVFMSVRQSLGGAWTTGWSYTFEELKRPFIGEDGIKLELKQTKKGFLGIGNTSGKGIKMADKKTLDQISQKLLQAYDQI</sequence>
<dbReference type="InterPro" id="IPR009543">
    <property type="entry name" value="VPS13_VAB"/>
</dbReference>
<dbReference type="Pfam" id="PF25037">
    <property type="entry name" value="VPS13_C"/>
    <property type="match status" value="1"/>
</dbReference>
<evidence type="ECO:0008006" key="12">
    <source>
        <dbReference type="Google" id="ProtNLM"/>
    </source>
</evidence>
<dbReference type="PANTHER" id="PTHR16166:SF93">
    <property type="entry name" value="INTERMEMBRANE LIPID TRANSFER PROTEIN VPS13"/>
    <property type="match status" value="1"/>
</dbReference>
<dbReference type="Proteomes" id="UP000614601">
    <property type="component" value="Unassembled WGS sequence"/>
</dbReference>
<dbReference type="GO" id="GO:0006623">
    <property type="term" value="P:protein targeting to vacuole"/>
    <property type="evidence" value="ECO:0007669"/>
    <property type="project" value="TreeGrafter"/>
</dbReference>
<name>A0A811JRZ9_9BILA</name>
<reference evidence="10" key="1">
    <citation type="submission" date="2020-09" db="EMBL/GenBank/DDBJ databases">
        <authorList>
            <person name="Kikuchi T."/>
        </authorList>
    </citation>
    <scope>NUCLEOTIDE SEQUENCE</scope>
    <source>
        <strain evidence="10">SH1</strain>
    </source>
</reference>
<feature type="coiled-coil region" evidence="4">
    <location>
        <begin position="388"/>
        <end position="422"/>
    </location>
</feature>
<feature type="domain" description="Chorein N-terminal" evidence="6">
    <location>
        <begin position="2"/>
        <end position="855"/>
    </location>
</feature>
<feature type="domain" description="Intermembrane lipid transfer protein VPS13-like C-terminal" evidence="9">
    <location>
        <begin position="3121"/>
        <end position="3239"/>
    </location>
</feature>
<feature type="region of interest" description="Disordered" evidence="5">
    <location>
        <begin position="1030"/>
        <end position="1056"/>
    </location>
</feature>
<dbReference type="Pfam" id="PF25036">
    <property type="entry name" value="VPS13_VAB"/>
    <property type="match status" value="1"/>
</dbReference>
<dbReference type="GO" id="GO:0045053">
    <property type="term" value="P:protein retention in Golgi apparatus"/>
    <property type="evidence" value="ECO:0007669"/>
    <property type="project" value="TreeGrafter"/>
</dbReference>
<evidence type="ECO:0000259" key="8">
    <source>
        <dbReference type="Pfam" id="PF25036"/>
    </source>
</evidence>
<dbReference type="GO" id="GO:0006869">
    <property type="term" value="P:lipid transport"/>
    <property type="evidence" value="ECO:0007669"/>
    <property type="project" value="UniProtKB-KW"/>
</dbReference>
<comment type="caution">
    <text evidence="10">The sequence shown here is derived from an EMBL/GenBank/DDBJ whole genome shotgun (WGS) entry which is preliminary data.</text>
</comment>
<dbReference type="InterPro" id="IPR056748">
    <property type="entry name" value="VPS13-like_C"/>
</dbReference>
<dbReference type="Pfam" id="PF12624">
    <property type="entry name" value="VPS13_N"/>
    <property type="match status" value="1"/>
</dbReference>
<evidence type="ECO:0000256" key="3">
    <source>
        <dbReference type="ARBA" id="ARBA00023055"/>
    </source>
</evidence>
<dbReference type="EMBL" id="CAJFDH010000001">
    <property type="protein sequence ID" value="CAD5206105.1"/>
    <property type="molecule type" value="Genomic_DNA"/>
</dbReference>
<feature type="domain" description="VPS13-like middle region" evidence="7">
    <location>
        <begin position="1086"/>
        <end position="1894"/>
    </location>
</feature>
<gene>
    <name evidence="10" type="ORF">BOKJ2_LOCUS789</name>
</gene>
<dbReference type="OrthoDB" id="428159at2759"/>
<feature type="region of interest" description="Disordered" evidence="5">
    <location>
        <begin position="1385"/>
        <end position="1408"/>
    </location>
</feature>
<dbReference type="EMBL" id="CAJFCW020000001">
    <property type="protein sequence ID" value="CAG9080523.1"/>
    <property type="molecule type" value="Genomic_DNA"/>
</dbReference>
<evidence type="ECO:0000256" key="4">
    <source>
        <dbReference type="SAM" id="Coils"/>
    </source>
</evidence>
<keyword evidence="2" id="KW-0813">Transport</keyword>
<dbReference type="InterPro" id="IPR026847">
    <property type="entry name" value="VPS13"/>
</dbReference>
<feature type="compositionally biased region" description="Basic residues" evidence="5">
    <location>
        <begin position="1041"/>
        <end position="1052"/>
    </location>
</feature>
<evidence type="ECO:0000256" key="1">
    <source>
        <dbReference type="ARBA" id="ARBA00006545"/>
    </source>
</evidence>
<evidence type="ECO:0000256" key="5">
    <source>
        <dbReference type="SAM" id="MobiDB-lite"/>
    </source>
</evidence>
<evidence type="ECO:0000259" key="7">
    <source>
        <dbReference type="Pfam" id="PF25033"/>
    </source>
</evidence>
<keyword evidence="11" id="KW-1185">Reference proteome</keyword>
<evidence type="ECO:0000259" key="9">
    <source>
        <dbReference type="Pfam" id="PF25037"/>
    </source>
</evidence>
<organism evidence="10 11">
    <name type="scientific">Bursaphelenchus okinawaensis</name>
    <dbReference type="NCBI Taxonomy" id="465554"/>
    <lineage>
        <taxon>Eukaryota</taxon>
        <taxon>Metazoa</taxon>
        <taxon>Ecdysozoa</taxon>
        <taxon>Nematoda</taxon>
        <taxon>Chromadorea</taxon>
        <taxon>Rhabditida</taxon>
        <taxon>Tylenchina</taxon>
        <taxon>Tylenchomorpha</taxon>
        <taxon>Aphelenchoidea</taxon>
        <taxon>Aphelenchoididae</taxon>
        <taxon>Bursaphelenchus</taxon>
    </lineage>
</organism>
<protein>
    <recommendedName>
        <fullName evidence="12">Vacuolar protein sorting-associated protein 13</fullName>
    </recommendedName>
</protein>
<keyword evidence="4" id="KW-0175">Coiled coil</keyword>
<evidence type="ECO:0000259" key="6">
    <source>
        <dbReference type="Pfam" id="PF12624"/>
    </source>
</evidence>
<evidence type="ECO:0000256" key="2">
    <source>
        <dbReference type="ARBA" id="ARBA00022448"/>
    </source>
</evidence>
<dbReference type="PANTHER" id="PTHR16166">
    <property type="entry name" value="VACUOLAR PROTEIN SORTING-ASSOCIATED PROTEIN VPS13"/>
    <property type="match status" value="1"/>
</dbReference>
<dbReference type="InterPro" id="IPR026854">
    <property type="entry name" value="VPS13_N"/>
</dbReference>